<name>A0AAD6PZ29_9ROSI</name>
<keyword evidence="2" id="KW-1185">Reference proteome</keyword>
<dbReference type="AlphaFoldDB" id="A0AAD6PZ29"/>
<reference evidence="1" key="1">
    <citation type="journal article" date="2023" name="Mol. Ecol. Resour.">
        <title>Chromosome-level genome assembly of a triploid poplar Populus alba 'Berolinensis'.</title>
        <authorList>
            <person name="Chen S."/>
            <person name="Yu Y."/>
            <person name="Wang X."/>
            <person name="Wang S."/>
            <person name="Zhang T."/>
            <person name="Zhou Y."/>
            <person name="He R."/>
            <person name="Meng N."/>
            <person name="Wang Y."/>
            <person name="Liu W."/>
            <person name="Liu Z."/>
            <person name="Liu J."/>
            <person name="Guo Q."/>
            <person name="Huang H."/>
            <person name="Sederoff R.R."/>
            <person name="Wang G."/>
            <person name="Qu G."/>
            <person name="Chen S."/>
        </authorList>
    </citation>
    <scope>NUCLEOTIDE SEQUENCE</scope>
    <source>
        <strain evidence="1">SC-2020</strain>
    </source>
</reference>
<gene>
    <name evidence="1" type="ORF">NC653_033419</name>
</gene>
<evidence type="ECO:0000313" key="1">
    <source>
        <dbReference type="EMBL" id="KAJ6973074.1"/>
    </source>
</evidence>
<dbReference type="PANTHER" id="PTHR43002">
    <property type="entry name" value="GLYCOGEN DEBRANCHING ENZYME"/>
    <property type="match status" value="1"/>
</dbReference>
<evidence type="ECO:0000313" key="2">
    <source>
        <dbReference type="Proteomes" id="UP001164929"/>
    </source>
</evidence>
<organism evidence="1 2">
    <name type="scientific">Populus alba x Populus x berolinensis</name>
    <dbReference type="NCBI Taxonomy" id="444605"/>
    <lineage>
        <taxon>Eukaryota</taxon>
        <taxon>Viridiplantae</taxon>
        <taxon>Streptophyta</taxon>
        <taxon>Embryophyta</taxon>
        <taxon>Tracheophyta</taxon>
        <taxon>Spermatophyta</taxon>
        <taxon>Magnoliopsida</taxon>
        <taxon>eudicotyledons</taxon>
        <taxon>Gunneridae</taxon>
        <taxon>Pentapetalae</taxon>
        <taxon>rosids</taxon>
        <taxon>fabids</taxon>
        <taxon>Malpighiales</taxon>
        <taxon>Salicaceae</taxon>
        <taxon>Saliceae</taxon>
        <taxon>Populus</taxon>
    </lineage>
</organism>
<protein>
    <submittedName>
        <fullName evidence="1">Uncharacterized protein</fullName>
    </submittedName>
</protein>
<sequence>MAKKLHAIGIELLPLQHWVTEFHIDGFCFINTSSLLRSFGGEYLSLPLLVEAIAFDPLLSKRKIIPDC</sequence>
<dbReference type="EMBL" id="JAQIZT010000014">
    <property type="protein sequence ID" value="KAJ6973074.1"/>
    <property type="molecule type" value="Genomic_DNA"/>
</dbReference>
<comment type="caution">
    <text evidence="1">The sequence shown here is derived from an EMBL/GenBank/DDBJ whole genome shotgun (WGS) entry which is preliminary data.</text>
</comment>
<accession>A0AAD6PZ29</accession>
<proteinExistence type="predicted"/>
<dbReference type="Proteomes" id="UP001164929">
    <property type="component" value="Chromosome 14"/>
</dbReference>